<sequence length="617" mass="66188">MREIGAPHPRFPSGRLLTVRPAPGPERRCLLVFEGDEGARGQVWHPRTGEIGDDLPIPVTGDTLLSPDGEWVVDLDDDGGSEVGGLVARRVDGSESRELTPGWGPYVLRGLELSRDGAQLLATAVDDAGHHLVLISMSGAAEPQVLFTSEEEAWLGHLSADSAYASVDTTEHNPGVRRAAVTVVDIRTRQVVATADDLPAGPVRAVRFSPVPGDERILLWTERSGFARPAIWGPLTGERRDYDLADLAGDTLVLDWAPDQGVILVAHCEAGRQRLLAVDEATGEWSVVHDAGGSYADPDVASVLPYYWQSFLGPDGEPVVLTSDWTTPLHALRLTADGTESVVPPVAVPPGRALASTVVTSADGTGVQLWWSAPPGPVRGTILDVHGGPNLVTVDAYRPELQAWQDHGFAVASLNYRGSVTFGRAFREGFWGGAGDREIEDVAAAIAWLRTKGLADPASTFITGPSYGGHLSLLSLGRLPDLFTGAFAVVAMADWAAAWPQMNPAIKKSWTSFLSMGTDGSFDHSRVEAALARFSSINHVESVTGSAWLYQGSRDTRTPPEQARTYAERLRAAGGDVLVEWFDAGHEPTGIRGIQLEFERALELAEVRLAGGRWEGR</sequence>
<dbReference type="InterPro" id="IPR001375">
    <property type="entry name" value="Peptidase_S9_cat"/>
</dbReference>
<dbReference type="SUPFAM" id="SSF69322">
    <property type="entry name" value="Tricorn protease domain 2"/>
    <property type="match status" value="1"/>
</dbReference>
<accession>A0ABP5KCA7</accession>
<dbReference type="EMBL" id="BAAAQQ010000013">
    <property type="protein sequence ID" value="GAA2130399.1"/>
    <property type="molecule type" value="Genomic_DNA"/>
</dbReference>
<gene>
    <name evidence="3" type="ORF">GCM10009843_32950</name>
</gene>
<organism evidence="3 4">
    <name type="scientific">Nocardioides bigeumensis</name>
    <dbReference type="NCBI Taxonomy" id="433657"/>
    <lineage>
        <taxon>Bacteria</taxon>
        <taxon>Bacillati</taxon>
        <taxon>Actinomycetota</taxon>
        <taxon>Actinomycetes</taxon>
        <taxon>Propionibacteriales</taxon>
        <taxon>Nocardioidaceae</taxon>
        <taxon>Nocardioides</taxon>
    </lineage>
</organism>
<dbReference type="PANTHER" id="PTHR42776:SF27">
    <property type="entry name" value="DIPEPTIDYL PEPTIDASE FAMILY MEMBER 6"/>
    <property type="match status" value="1"/>
</dbReference>
<keyword evidence="1" id="KW-0378">Hydrolase</keyword>
<dbReference type="Gene3D" id="3.40.50.1820">
    <property type="entry name" value="alpha/beta hydrolase"/>
    <property type="match status" value="1"/>
</dbReference>
<proteinExistence type="predicted"/>
<evidence type="ECO:0000256" key="1">
    <source>
        <dbReference type="ARBA" id="ARBA00022801"/>
    </source>
</evidence>
<evidence type="ECO:0000313" key="4">
    <source>
        <dbReference type="Proteomes" id="UP001500575"/>
    </source>
</evidence>
<dbReference type="InterPro" id="IPR029058">
    <property type="entry name" value="AB_hydrolase_fold"/>
</dbReference>
<dbReference type="RefSeq" id="WP_344304900.1">
    <property type="nucleotide sequence ID" value="NZ_BAAAQQ010000013.1"/>
</dbReference>
<keyword evidence="4" id="KW-1185">Reference proteome</keyword>
<dbReference type="Proteomes" id="UP001500575">
    <property type="component" value="Unassembled WGS sequence"/>
</dbReference>
<dbReference type="SUPFAM" id="SSF53474">
    <property type="entry name" value="alpha/beta-Hydrolases"/>
    <property type="match status" value="1"/>
</dbReference>
<evidence type="ECO:0000313" key="3">
    <source>
        <dbReference type="EMBL" id="GAA2130399.1"/>
    </source>
</evidence>
<dbReference type="Gene3D" id="2.130.10.10">
    <property type="entry name" value="YVTN repeat-like/Quinoprotein amine dehydrogenase"/>
    <property type="match status" value="1"/>
</dbReference>
<dbReference type="Pfam" id="PF00326">
    <property type="entry name" value="Peptidase_S9"/>
    <property type="match status" value="1"/>
</dbReference>
<comment type="caution">
    <text evidence="3">The sequence shown here is derived from an EMBL/GenBank/DDBJ whole genome shotgun (WGS) entry which is preliminary data.</text>
</comment>
<feature type="domain" description="Peptidase S9 prolyl oligopeptidase catalytic" evidence="2">
    <location>
        <begin position="398"/>
        <end position="586"/>
    </location>
</feature>
<dbReference type="InterPro" id="IPR015943">
    <property type="entry name" value="WD40/YVTN_repeat-like_dom_sf"/>
</dbReference>
<name>A0ABP5KCA7_9ACTN</name>
<evidence type="ECO:0000259" key="2">
    <source>
        <dbReference type="Pfam" id="PF00326"/>
    </source>
</evidence>
<reference evidence="4" key="1">
    <citation type="journal article" date="2019" name="Int. J. Syst. Evol. Microbiol.">
        <title>The Global Catalogue of Microorganisms (GCM) 10K type strain sequencing project: providing services to taxonomists for standard genome sequencing and annotation.</title>
        <authorList>
            <consortium name="The Broad Institute Genomics Platform"/>
            <consortium name="The Broad Institute Genome Sequencing Center for Infectious Disease"/>
            <person name="Wu L."/>
            <person name="Ma J."/>
        </authorList>
    </citation>
    <scope>NUCLEOTIDE SEQUENCE [LARGE SCALE GENOMIC DNA]</scope>
    <source>
        <strain evidence="4">JCM 16021</strain>
    </source>
</reference>
<protein>
    <submittedName>
        <fullName evidence="3">Prolyl oligopeptidase family serine peptidase</fullName>
    </submittedName>
</protein>
<dbReference type="PANTHER" id="PTHR42776">
    <property type="entry name" value="SERINE PEPTIDASE S9 FAMILY MEMBER"/>
    <property type="match status" value="1"/>
</dbReference>